<dbReference type="EMBL" id="CP144754">
    <property type="protein sequence ID" value="WVZ96549.1"/>
    <property type="molecule type" value="Genomic_DNA"/>
</dbReference>
<keyword evidence="2" id="KW-1185">Reference proteome</keyword>
<organism evidence="1 2">
    <name type="scientific">Paspalum notatum var. saurae</name>
    <dbReference type="NCBI Taxonomy" id="547442"/>
    <lineage>
        <taxon>Eukaryota</taxon>
        <taxon>Viridiplantae</taxon>
        <taxon>Streptophyta</taxon>
        <taxon>Embryophyta</taxon>
        <taxon>Tracheophyta</taxon>
        <taxon>Spermatophyta</taxon>
        <taxon>Magnoliopsida</taxon>
        <taxon>Liliopsida</taxon>
        <taxon>Poales</taxon>
        <taxon>Poaceae</taxon>
        <taxon>PACMAD clade</taxon>
        <taxon>Panicoideae</taxon>
        <taxon>Andropogonodae</taxon>
        <taxon>Paspaleae</taxon>
        <taxon>Paspalinae</taxon>
        <taxon>Paspalum</taxon>
    </lineage>
</organism>
<protein>
    <recommendedName>
        <fullName evidence="3">Reverse transcriptase zinc-binding domain-containing protein</fullName>
    </recommendedName>
</protein>
<accession>A0AAQ3UWF8</accession>
<dbReference type="Proteomes" id="UP001341281">
    <property type="component" value="Chromosome 10"/>
</dbReference>
<sequence length="202" mass="23459">MEAGGFTLLVWTFEGPNGISYALVKDGSQVRFWEDIWLGSTPLRAQYPCLYNIARPKNITIAEALSSSPPNLSWRRDLNGVFSVKSHYQALIRVEVPNLNKRLWKIRAPLNVKIFLLLSFQQSIEYVRGLSSRERIHKTWLWRLRDYWHMWLRISSPGYMGGGLRTDDDKKEEVVEACKSLAFSAMKLFSSYGWSFVFRIGF</sequence>
<evidence type="ECO:0000313" key="1">
    <source>
        <dbReference type="EMBL" id="WVZ96549.1"/>
    </source>
</evidence>
<dbReference type="PANTHER" id="PTHR36617:SF5">
    <property type="entry name" value="OS05G0421675 PROTEIN"/>
    <property type="match status" value="1"/>
</dbReference>
<dbReference type="PANTHER" id="PTHR36617">
    <property type="entry name" value="PROTEIN, PUTATIVE-RELATED"/>
    <property type="match status" value="1"/>
</dbReference>
<reference evidence="1 2" key="1">
    <citation type="submission" date="2024-02" db="EMBL/GenBank/DDBJ databases">
        <title>High-quality chromosome-scale genome assembly of Pensacola bahiagrass (Paspalum notatum Flugge var. saurae).</title>
        <authorList>
            <person name="Vega J.M."/>
            <person name="Podio M."/>
            <person name="Orjuela J."/>
            <person name="Siena L.A."/>
            <person name="Pessino S.C."/>
            <person name="Combes M.C."/>
            <person name="Mariac C."/>
            <person name="Albertini E."/>
            <person name="Pupilli F."/>
            <person name="Ortiz J.P.A."/>
            <person name="Leblanc O."/>
        </authorList>
    </citation>
    <scope>NUCLEOTIDE SEQUENCE [LARGE SCALE GENOMIC DNA]</scope>
    <source>
        <strain evidence="1">R1</strain>
        <tissue evidence="1">Leaf</tissue>
    </source>
</reference>
<evidence type="ECO:0008006" key="3">
    <source>
        <dbReference type="Google" id="ProtNLM"/>
    </source>
</evidence>
<evidence type="ECO:0000313" key="2">
    <source>
        <dbReference type="Proteomes" id="UP001341281"/>
    </source>
</evidence>
<dbReference type="AlphaFoldDB" id="A0AAQ3UWF8"/>
<gene>
    <name evidence="1" type="ORF">U9M48_042177</name>
</gene>
<proteinExistence type="predicted"/>
<name>A0AAQ3UWF8_PASNO</name>